<feature type="domain" description="DUF4357" evidence="2">
    <location>
        <begin position="126"/>
        <end position="168"/>
    </location>
</feature>
<accession>A0A9D2B1R2</accession>
<dbReference type="Pfam" id="PF14267">
    <property type="entry name" value="DUF4357"/>
    <property type="match status" value="2"/>
</dbReference>
<evidence type="ECO:0000256" key="1">
    <source>
        <dbReference type="SAM" id="MobiDB-lite"/>
    </source>
</evidence>
<name>A0A9D2B1R2_9GAMM</name>
<gene>
    <name evidence="3" type="ORF">H9850_10865</name>
</gene>
<reference evidence="3" key="2">
    <citation type="submission" date="2021-04" db="EMBL/GenBank/DDBJ databases">
        <authorList>
            <person name="Gilroy R."/>
        </authorList>
    </citation>
    <scope>NUCLEOTIDE SEQUENCE</scope>
    <source>
        <strain evidence="3">USASDec5-558</strain>
    </source>
</reference>
<dbReference type="InterPro" id="IPR025579">
    <property type="entry name" value="DUF4357"/>
</dbReference>
<proteinExistence type="predicted"/>
<protein>
    <submittedName>
        <fullName evidence="3">DUF4357 domain-containing protein</fullName>
    </submittedName>
</protein>
<feature type="region of interest" description="Disordered" evidence="1">
    <location>
        <begin position="183"/>
        <end position="210"/>
    </location>
</feature>
<organism evidence="3 4">
    <name type="scientific">Candidatus Anaerobiospirillum pullistercoris</name>
    <dbReference type="NCBI Taxonomy" id="2838452"/>
    <lineage>
        <taxon>Bacteria</taxon>
        <taxon>Pseudomonadati</taxon>
        <taxon>Pseudomonadota</taxon>
        <taxon>Gammaproteobacteria</taxon>
        <taxon>Aeromonadales</taxon>
        <taxon>Succinivibrionaceae</taxon>
        <taxon>Anaerobiospirillum</taxon>
    </lineage>
</organism>
<dbReference type="EMBL" id="DXEV01000217">
    <property type="protein sequence ID" value="HIX57953.1"/>
    <property type="molecule type" value="Genomic_DNA"/>
</dbReference>
<sequence>MSVYSINLPNDSPDGVFVLCDSTLPLKIDSPVSVAVIEEEEEDEDEDNSELKFYLARRKLMATMVVRNTVRNGKCYKEYVVLAGSQVNMSHKVLNSDKLNKLRRRAIKQGLLYPELPSDPMVAEKHPPQIYRCQLDFAFSSPSAAATFVAGSACNGKVLWVTANGYTLGEIFGSHDELAAEKQDATDATTVSEIQDDHNNADTTKLGQASEYDYNENTGLETSSSSGLPLPKPDSAQDITLAHVVFSLRKKSIQFIAQMVVHDGKYVVLKGSHIDLDTPINYGNDPKYYKSCQERNNMRKQLLSEGAIIRDDSGRYVLNEDYVCDNPSYAATFVAGGSRNGKKDWKTDDGRSLGEVLGNTATKKKSK</sequence>
<feature type="domain" description="DUF4357" evidence="2">
    <location>
        <begin position="299"/>
        <end position="353"/>
    </location>
</feature>
<evidence type="ECO:0000313" key="3">
    <source>
        <dbReference type="EMBL" id="HIX57953.1"/>
    </source>
</evidence>
<comment type="caution">
    <text evidence="3">The sequence shown here is derived from an EMBL/GenBank/DDBJ whole genome shotgun (WGS) entry which is preliminary data.</text>
</comment>
<dbReference type="AlphaFoldDB" id="A0A9D2B1R2"/>
<reference evidence="3" key="1">
    <citation type="journal article" date="2021" name="PeerJ">
        <title>Extensive microbial diversity within the chicken gut microbiome revealed by metagenomics and culture.</title>
        <authorList>
            <person name="Gilroy R."/>
            <person name="Ravi A."/>
            <person name="Getino M."/>
            <person name="Pursley I."/>
            <person name="Horton D.L."/>
            <person name="Alikhan N.F."/>
            <person name="Baker D."/>
            <person name="Gharbi K."/>
            <person name="Hall N."/>
            <person name="Watson M."/>
            <person name="Adriaenssens E.M."/>
            <person name="Foster-Nyarko E."/>
            <person name="Jarju S."/>
            <person name="Secka A."/>
            <person name="Antonio M."/>
            <person name="Oren A."/>
            <person name="Chaudhuri R.R."/>
            <person name="La Ragione R."/>
            <person name="Hildebrand F."/>
            <person name="Pallen M.J."/>
        </authorList>
    </citation>
    <scope>NUCLEOTIDE SEQUENCE</scope>
    <source>
        <strain evidence="3">USASDec5-558</strain>
    </source>
</reference>
<evidence type="ECO:0000313" key="4">
    <source>
        <dbReference type="Proteomes" id="UP000886829"/>
    </source>
</evidence>
<dbReference type="Proteomes" id="UP000886829">
    <property type="component" value="Unassembled WGS sequence"/>
</dbReference>
<evidence type="ECO:0000259" key="2">
    <source>
        <dbReference type="Pfam" id="PF14267"/>
    </source>
</evidence>